<protein>
    <submittedName>
        <fullName evidence="7">Lipopolysaccharide biosynthesis protein</fullName>
    </submittedName>
</protein>
<keyword evidence="3 6" id="KW-0812">Transmembrane</keyword>
<evidence type="ECO:0000313" key="8">
    <source>
        <dbReference type="Proteomes" id="UP000479773"/>
    </source>
</evidence>
<evidence type="ECO:0000256" key="1">
    <source>
        <dbReference type="ARBA" id="ARBA00004651"/>
    </source>
</evidence>
<proteinExistence type="predicted"/>
<evidence type="ECO:0000256" key="5">
    <source>
        <dbReference type="ARBA" id="ARBA00023136"/>
    </source>
</evidence>
<dbReference type="PANTHER" id="PTHR30250:SF26">
    <property type="entry name" value="PSMA PROTEIN"/>
    <property type="match status" value="1"/>
</dbReference>
<feature type="transmembrane region" description="Helical" evidence="6">
    <location>
        <begin position="88"/>
        <end position="115"/>
    </location>
</feature>
<dbReference type="InterPro" id="IPR050833">
    <property type="entry name" value="Poly_Biosynth_Transport"/>
</dbReference>
<name>A0A6L3GLP0_BACFG</name>
<gene>
    <name evidence="7" type="ORF">F3B44_27110</name>
</gene>
<organism evidence="7 8">
    <name type="scientific">Bacteroides fragilis</name>
    <dbReference type="NCBI Taxonomy" id="817"/>
    <lineage>
        <taxon>Bacteria</taxon>
        <taxon>Pseudomonadati</taxon>
        <taxon>Bacteroidota</taxon>
        <taxon>Bacteroidia</taxon>
        <taxon>Bacteroidales</taxon>
        <taxon>Bacteroidaceae</taxon>
        <taxon>Bacteroides</taxon>
    </lineage>
</organism>
<comment type="caution">
    <text evidence="7">The sequence shown here is derived from an EMBL/GenBank/DDBJ whole genome shotgun (WGS) entry which is preliminary data.</text>
</comment>
<feature type="transmembrane region" description="Helical" evidence="6">
    <location>
        <begin position="127"/>
        <end position="149"/>
    </location>
</feature>
<evidence type="ECO:0000256" key="6">
    <source>
        <dbReference type="SAM" id="Phobius"/>
    </source>
</evidence>
<feature type="transmembrane region" description="Helical" evidence="6">
    <location>
        <begin position="45"/>
        <end position="67"/>
    </location>
</feature>
<feature type="transmembrane region" description="Helical" evidence="6">
    <location>
        <begin position="16"/>
        <end position="33"/>
    </location>
</feature>
<sequence>MPSDSQNNKRIAQNTLLLYFRMLFLMLVSLYTSRVNLNALGIEDFGIYNVVGGLVAMFSIISGSLVSSISRFITFELGTENKEKLKKVFSTAVSIQFFLVIIVVILAETIGLWFLNNKMVIPEERILAANIIYQFSIISFALSLMSIPYTGTIVAHEKMSAFAYISIFDVIGKLAVALTISIAPIDKLIWFAGFIVFNSTIIQSIYIFYCKRHFEECTYHFIFDKSLLKNMFGFAGWNFIGSIAAILRDQGGNIVINMFCGPAVNAARGVAMQVNNAVSGFVSNFQTALNPQITKSYASGNYDYMMQLIFQGARLSYYILLILALPIISNTHFILQLWLGQVPK</sequence>
<comment type="subcellular location">
    <subcellularLocation>
        <location evidence="1">Cell membrane</location>
        <topology evidence="1">Multi-pass membrane protein</topology>
    </subcellularLocation>
</comment>
<feature type="non-terminal residue" evidence="7">
    <location>
        <position position="344"/>
    </location>
</feature>
<feature type="transmembrane region" description="Helical" evidence="6">
    <location>
        <begin position="315"/>
        <end position="339"/>
    </location>
</feature>
<dbReference type="Proteomes" id="UP000479773">
    <property type="component" value="Unassembled WGS sequence"/>
</dbReference>
<feature type="transmembrane region" description="Helical" evidence="6">
    <location>
        <begin position="161"/>
        <end position="182"/>
    </location>
</feature>
<evidence type="ECO:0000256" key="3">
    <source>
        <dbReference type="ARBA" id="ARBA00022692"/>
    </source>
</evidence>
<accession>A0A6L3GLP0</accession>
<dbReference type="PANTHER" id="PTHR30250">
    <property type="entry name" value="PST FAMILY PREDICTED COLANIC ACID TRANSPORTER"/>
    <property type="match status" value="1"/>
</dbReference>
<evidence type="ECO:0000256" key="2">
    <source>
        <dbReference type="ARBA" id="ARBA00022475"/>
    </source>
</evidence>
<keyword evidence="4 6" id="KW-1133">Transmembrane helix</keyword>
<feature type="transmembrane region" description="Helical" evidence="6">
    <location>
        <begin position="188"/>
        <end position="209"/>
    </location>
</feature>
<dbReference type="GO" id="GO:0005886">
    <property type="term" value="C:plasma membrane"/>
    <property type="evidence" value="ECO:0007669"/>
    <property type="project" value="UniProtKB-SubCell"/>
</dbReference>
<evidence type="ECO:0000313" key="7">
    <source>
        <dbReference type="EMBL" id="KAA4737588.1"/>
    </source>
</evidence>
<evidence type="ECO:0000256" key="4">
    <source>
        <dbReference type="ARBA" id="ARBA00022989"/>
    </source>
</evidence>
<reference evidence="7 8" key="1">
    <citation type="journal article" date="2019" name="Nat. Med.">
        <title>A library of human gut bacterial isolates paired with longitudinal multiomics data enables mechanistic microbiome research.</title>
        <authorList>
            <person name="Poyet M."/>
            <person name="Groussin M."/>
            <person name="Gibbons S.M."/>
            <person name="Avila-Pacheco J."/>
            <person name="Jiang X."/>
            <person name="Kearney S.M."/>
            <person name="Perrotta A.R."/>
            <person name="Berdy B."/>
            <person name="Zhao S."/>
            <person name="Lieberman T.D."/>
            <person name="Swanson P.K."/>
            <person name="Smith M."/>
            <person name="Roesemann S."/>
            <person name="Alexander J.E."/>
            <person name="Rich S.A."/>
            <person name="Livny J."/>
            <person name="Vlamakis H."/>
            <person name="Clish C."/>
            <person name="Bullock K."/>
            <person name="Deik A."/>
            <person name="Scott J."/>
            <person name="Pierce K.A."/>
            <person name="Xavier R.J."/>
            <person name="Alm E.J."/>
        </authorList>
    </citation>
    <scope>NUCLEOTIDE SEQUENCE [LARGE SCALE GENOMIC DNA]</scope>
    <source>
        <strain evidence="7 8">BIOML-A106</strain>
    </source>
</reference>
<dbReference type="EMBL" id="VWEQ01000290">
    <property type="protein sequence ID" value="KAA4737588.1"/>
    <property type="molecule type" value="Genomic_DNA"/>
</dbReference>
<keyword evidence="2" id="KW-1003">Cell membrane</keyword>
<dbReference type="AlphaFoldDB" id="A0A6L3GLP0"/>
<keyword evidence="5 6" id="KW-0472">Membrane</keyword>